<evidence type="ECO:0000256" key="3">
    <source>
        <dbReference type="ARBA" id="ARBA00023163"/>
    </source>
</evidence>
<sequence>MLDAAAAILAEDGLQGLTLRACARKAGVSHAAPAHHFKGLTGLRTAIAAESFHMIAALAEKVFAQNDGNAAILLRDFAVAYSSFAKNKPERFRLMFRRDLLDIDDQGLCDAEERAYTTFVNIVHAVRGEEAGTLAEFREGKLPKELYSDITLYWSVVHGFAHLNIERQWDGYGEIMGAKDFETEILADITRRIVPTKKPND</sequence>
<dbReference type="SUPFAM" id="SSF48498">
    <property type="entry name" value="Tetracyclin repressor-like, C-terminal domain"/>
    <property type="match status" value="1"/>
</dbReference>
<evidence type="ECO:0000256" key="4">
    <source>
        <dbReference type="PROSITE-ProRule" id="PRU00335"/>
    </source>
</evidence>
<reference evidence="6" key="2">
    <citation type="submission" date="2023-01" db="EMBL/GenBank/DDBJ databases">
        <title>Draft genome sequence of Maritalea porphyrae strain NBRC 107169.</title>
        <authorList>
            <person name="Sun Q."/>
            <person name="Mori K."/>
        </authorList>
    </citation>
    <scope>NUCLEOTIDE SEQUENCE</scope>
    <source>
        <strain evidence="6">NBRC 107169</strain>
    </source>
</reference>
<dbReference type="Gene3D" id="1.10.357.10">
    <property type="entry name" value="Tetracycline Repressor, domain 2"/>
    <property type="match status" value="1"/>
</dbReference>
<keyword evidence="2 4" id="KW-0238">DNA-binding</keyword>
<dbReference type="InterPro" id="IPR009057">
    <property type="entry name" value="Homeodomain-like_sf"/>
</dbReference>
<keyword evidence="7" id="KW-1185">Reference proteome</keyword>
<evidence type="ECO:0000313" key="6">
    <source>
        <dbReference type="EMBL" id="GLQ16088.1"/>
    </source>
</evidence>
<feature type="domain" description="HTH tetR-type" evidence="5">
    <location>
        <begin position="1"/>
        <end position="55"/>
    </location>
</feature>
<evidence type="ECO:0000256" key="2">
    <source>
        <dbReference type="ARBA" id="ARBA00023125"/>
    </source>
</evidence>
<name>A0ABQ5UND2_9HYPH</name>
<dbReference type="Proteomes" id="UP001161405">
    <property type="component" value="Unassembled WGS sequence"/>
</dbReference>
<dbReference type="InterPro" id="IPR001647">
    <property type="entry name" value="HTH_TetR"/>
</dbReference>
<proteinExistence type="predicted"/>
<dbReference type="EMBL" id="BSNI01000001">
    <property type="protein sequence ID" value="GLQ16088.1"/>
    <property type="molecule type" value="Genomic_DNA"/>
</dbReference>
<evidence type="ECO:0000259" key="5">
    <source>
        <dbReference type="PROSITE" id="PS50977"/>
    </source>
</evidence>
<comment type="caution">
    <text evidence="6">The sequence shown here is derived from an EMBL/GenBank/DDBJ whole genome shotgun (WGS) entry which is preliminary data.</text>
</comment>
<dbReference type="Pfam" id="PF00440">
    <property type="entry name" value="TetR_N"/>
    <property type="match status" value="1"/>
</dbReference>
<accession>A0ABQ5UND2</accession>
<organism evidence="6 7">
    <name type="scientific">Maritalea porphyrae</name>
    <dbReference type="NCBI Taxonomy" id="880732"/>
    <lineage>
        <taxon>Bacteria</taxon>
        <taxon>Pseudomonadati</taxon>
        <taxon>Pseudomonadota</taxon>
        <taxon>Alphaproteobacteria</taxon>
        <taxon>Hyphomicrobiales</taxon>
        <taxon>Devosiaceae</taxon>
        <taxon>Maritalea</taxon>
    </lineage>
</organism>
<dbReference type="SUPFAM" id="SSF46689">
    <property type="entry name" value="Homeodomain-like"/>
    <property type="match status" value="1"/>
</dbReference>
<keyword evidence="1" id="KW-0805">Transcription regulation</keyword>
<protein>
    <recommendedName>
        <fullName evidence="5">HTH tetR-type domain-containing protein</fullName>
    </recommendedName>
</protein>
<feature type="DNA-binding region" description="H-T-H motif" evidence="4">
    <location>
        <begin position="18"/>
        <end position="37"/>
    </location>
</feature>
<evidence type="ECO:0000313" key="7">
    <source>
        <dbReference type="Proteomes" id="UP001161405"/>
    </source>
</evidence>
<reference evidence="6" key="1">
    <citation type="journal article" date="2014" name="Int. J. Syst. Evol. Microbiol.">
        <title>Complete genome of a new Firmicutes species belonging to the dominant human colonic microbiota ('Ruminococcus bicirculans') reveals two chromosomes and a selective capacity to utilize plant glucans.</title>
        <authorList>
            <consortium name="NISC Comparative Sequencing Program"/>
            <person name="Wegmann U."/>
            <person name="Louis P."/>
            <person name="Goesmann A."/>
            <person name="Henrissat B."/>
            <person name="Duncan S.H."/>
            <person name="Flint H.J."/>
        </authorList>
    </citation>
    <scope>NUCLEOTIDE SEQUENCE</scope>
    <source>
        <strain evidence="6">NBRC 107169</strain>
    </source>
</reference>
<dbReference type="InterPro" id="IPR036271">
    <property type="entry name" value="Tet_transcr_reg_TetR-rel_C_sf"/>
</dbReference>
<dbReference type="PROSITE" id="PS50977">
    <property type="entry name" value="HTH_TETR_2"/>
    <property type="match status" value="1"/>
</dbReference>
<keyword evidence="3" id="KW-0804">Transcription</keyword>
<dbReference type="Pfam" id="PF13305">
    <property type="entry name" value="TetR_C_33"/>
    <property type="match status" value="1"/>
</dbReference>
<gene>
    <name evidence="6" type="ORF">GCM10007879_03370</name>
</gene>
<evidence type="ECO:0000256" key="1">
    <source>
        <dbReference type="ARBA" id="ARBA00023015"/>
    </source>
</evidence>
<dbReference type="InterPro" id="IPR025996">
    <property type="entry name" value="MT1864/Rv1816-like_C"/>
</dbReference>